<name>A0AAD9VRP8_9HYME</name>
<gene>
    <name evidence="1" type="ORF">KPH14_006811</name>
</gene>
<dbReference type="Proteomes" id="UP001258017">
    <property type="component" value="Unassembled WGS sequence"/>
</dbReference>
<evidence type="ECO:0000313" key="1">
    <source>
        <dbReference type="EMBL" id="KAK2584431.1"/>
    </source>
</evidence>
<protein>
    <submittedName>
        <fullName evidence="1">Uncharacterized protein</fullName>
    </submittedName>
</protein>
<sequence>MLNTIAYGGCPSASAIDGTSGATCILQWQLVRMQTAMVASTACPWLTDLRPASTYSSQGMDEEYRHCHW</sequence>
<accession>A0AAD9VRP8</accession>
<proteinExistence type="predicted"/>
<comment type="caution">
    <text evidence="1">The sequence shown here is derived from an EMBL/GenBank/DDBJ whole genome shotgun (WGS) entry which is preliminary data.</text>
</comment>
<organism evidence="1 2">
    <name type="scientific">Odynerus spinipes</name>
    <dbReference type="NCBI Taxonomy" id="1348599"/>
    <lineage>
        <taxon>Eukaryota</taxon>
        <taxon>Metazoa</taxon>
        <taxon>Ecdysozoa</taxon>
        <taxon>Arthropoda</taxon>
        <taxon>Hexapoda</taxon>
        <taxon>Insecta</taxon>
        <taxon>Pterygota</taxon>
        <taxon>Neoptera</taxon>
        <taxon>Endopterygota</taxon>
        <taxon>Hymenoptera</taxon>
        <taxon>Apocrita</taxon>
        <taxon>Aculeata</taxon>
        <taxon>Vespoidea</taxon>
        <taxon>Vespidae</taxon>
        <taxon>Eumeninae</taxon>
        <taxon>Odynerus</taxon>
    </lineage>
</organism>
<dbReference type="EMBL" id="JAIFRP010000026">
    <property type="protein sequence ID" value="KAK2584431.1"/>
    <property type="molecule type" value="Genomic_DNA"/>
</dbReference>
<evidence type="ECO:0000313" key="2">
    <source>
        <dbReference type="Proteomes" id="UP001258017"/>
    </source>
</evidence>
<keyword evidence="2" id="KW-1185">Reference proteome</keyword>
<reference evidence="1" key="1">
    <citation type="submission" date="2021-08" db="EMBL/GenBank/DDBJ databases">
        <authorList>
            <person name="Misof B."/>
            <person name="Oliver O."/>
            <person name="Podsiadlowski L."/>
            <person name="Donath A."/>
            <person name="Peters R."/>
            <person name="Mayer C."/>
            <person name="Rust J."/>
            <person name="Gunkel S."/>
            <person name="Lesny P."/>
            <person name="Martin S."/>
            <person name="Oeyen J.P."/>
            <person name="Petersen M."/>
            <person name="Panagiotis P."/>
            <person name="Wilbrandt J."/>
            <person name="Tanja T."/>
        </authorList>
    </citation>
    <scope>NUCLEOTIDE SEQUENCE</scope>
    <source>
        <strain evidence="1">GBR_01_08_01A</strain>
        <tissue evidence="1">Thorax + abdomen</tissue>
    </source>
</reference>
<dbReference type="AlphaFoldDB" id="A0AAD9VRP8"/>
<reference evidence="1" key="2">
    <citation type="journal article" date="2023" name="Commun. Biol.">
        <title>Intrasexual cuticular hydrocarbon dimorphism in a wasp sheds light on hydrocarbon biosynthesis genes in Hymenoptera.</title>
        <authorList>
            <person name="Moris V.C."/>
            <person name="Podsiadlowski L."/>
            <person name="Martin S."/>
            <person name="Oeyen J.P."/>
            <person name="Donath A."/>
            <person name="Petersen M."/>
            <person name="Wilbrandt J."/>
            <person name="Misof B."/>
            <person name="Liedtke D."/>
            <person name="Thamm M."/>
            <person name="Scheiner R."/>
            <person name="Schmitt T."/>
            <person name="Niehuis O."/>
        </authorList>
    </citation>
    <scope>NUCLEOTIDE SEQUENCE</scope>
    <source>
        <strain evidence="1">GBR_01_08_01A</strain>
    </source>
</reference>